<comment type="subcellular location">
    <subcellularLocation>
        <location evidence="1">Cell outer membrane</location>
        <topology evidence="1">Multi-pass membrane protein</topology>
    </subcellularLocation>
</comment>
<evidence type="ECO:0000256" key="2">
    <source>
        <dbReference type="ARBA" id="ARBA00011233"/>
    </source>
</evidence>
<keyword evidence="8" id="KW-0626">Porin</keyword>
<protein>
    <submittedName>
        <fullName evidence="13">Porin</fullName>
    </submittedName>
</protein>
<evidence type="ECO:0000256" key="5">
    <source>
        <dbReference type="ARBA" id="ARBA00022692"/>
    </source>
</evidence>
<dbReference type="PANTHER" id="PTHR34501:SF9">
    <property type="entry name" value="MAJOR OUTER MEMBRANE PROTEIN P.IA"/>
    <property type="match status" value="1"/>
</dbReference>
<dbReference type="GO" id="GO:0015288">
    <property type="term" value="F:porin activity"/>
    <property type="evidence" value="ECO:0007669"/>
    <property type="project" value="UniProtKB-KW"/>
</dbReference>
<evidence type="ECO:0000313" key="14">
    <source>
        <dbReference type="Proteomes" id="UP000515240"/>
    </source>
</evidence>
<evidence type="ECO:0000256" key="1">
    <source>
        <dbReference type="ARBA" id="ARBA00004571"/>
    </source>
</evidence>
<evidence type="ECO:0000256" key="8">
    <source>
        <dbReference type="ARBA" id="ARBA00023114"/>
    </source>
</evidence>
<keyword evidence="14" id="KW-1185">Reference proteome</keyword>
<feature type="chain" id="PRO_5028993054" evidence="11">
    <location>
        <begin position="22"/>
        <end position="341"/>
    </location>
</feature>
<dbReference type="InterPro" id="IPR023614">
    <property type="entry name" value="Porin_dom_sf"/>
</dbReference>
<dbReference type="RefSeq" id="WP_182327270.1">
    <property type="nucleotide sequence ID" value="NZ_CP058554.1"/>
</dbReference>
<dbReference type="Pfam" id="PF13609">
    <property type="entry name" value="Porin_4"/>
    <property type="match status" value="1"/>
</dbReference>
<dbReference type="PRINTS" id="PR00184">
    <property type="entry name" value="NEISSPPORIN"/>
</dbReference>
<evidence type="ECO:0000313" key="13">
    <source>
        <dbReference type="EMBL" id="QMV72861.1"/>
    </source>
</evidence>
<keyword evidence="10" id="KW-0998">Cell outer membrane</keyword>
<feature type="domain" description="Porin" evidence="12">
    <location>
        <begin position="8"/>
        <end position="325"/>
    </location>
</feature>
<feature type="signal peptide" evidence="11">
    <location>
        <begin position="1"/>
        <end position="21"/>
    </location>
</feature>
<reference evidence="13 14" key="1">
    <citation type="journal article" date="2020" name="G3 (Bethesda)">
        <title>CeMbio - The Caenorhabditis elegans Microbiome Resource.</title>
        <authorList>
            <person name="Dirksen P."/>
            <person name="Assie A."/>
            <person name="Zimmermann J."/>
            <person name="Zhang F."/>
            <person name="Tietje A.M."/>
            <person name="Marsh S.A."/>
            <person name="Felix M.A."/>
            <person name="Shapira M."/>
            <person name="Kaleta C."/>
            <person name="Schulenburg H."/>
            <person name="Samuel B."/>
        </authorList>
    </citation>
    <scope>NUCLEOTIDE SEQUENCE [LARGE SCALE GENOMIC DNA]</scope>
    <source>
        <strain evidence="13 14">BIGb0172</strain>
    </source>
</reference>
<organism evidence="13 14">
    <name type="scientific">Comamonas piscis</name>
    <dbReference type="NCBI Taxonomy" id="1562974"/>
    <lineage>
        <taxon>Bacteria</taxon>
        <taxon>Pseudomonadati</taxon>
        <taxon>Pseudomonadota</taxon>
        <taxon>Betaproteobacteria</taxon>
        <taxon>Burkholderiales</taxon>
        <taxon>Comamonadaceae</taxon>
        <taxon>Comamonas</taxon>
    </lineage>
</organism>
<dbReference type="PANTHER" id="PTHR34501">
    <property type="entry name" value="PROTEIN YDDL-RELATED"/>
    <property type="match status" value="1"/>
</dbReference>
<dbReference type="InterPro" id="IPR002299">
    <property type="entry name" value="Porin_Neis"/>
</dbReference>
<evidence type="ECO:0000256" key="11">
    <source>
        <dbReference type="SAM" id="SignalP"/>
    </source>
</evidence>
<accession>A0A7G5EFT6</accession>
<evidence type="ECO:0000256" key="4">
    <source>
        <dbReference type="ARBA" id="ARBA00022452"/>
    </source>
</evidence>
<dbReference type="Gene3D" id="2.40.160.10">
    <property type="entry name" value="Porin"/>
    <property type="match status" value="1"/>
</dbReference>
<comment type="subunit">
    <text evidence="2">Homotrimer.</text>
</comment>
<evidence type="ECO:0000256" key="6">
    <source>
        <dbReference type="ARBA" id="ARBA00022729"/>
    </source>
</evidence>
<keyword evidence="3" id="KW-0813">Transport</keyword>
<dbReference type="CDD" id="cd00342">
    <property type="entry name" value="gram_neg_porins"/>
    <property type="match status" value="1"/>
</dbReference>
<dbReference type="Proteomes" id="UP000515240">
    <property type="component" value="Chromosome"/>
</dbReference>
<dbReference type="InterPro" id="IPR033900">
    <property type="entry name" value="Gram_neg_porin_domain"/>
</dbReference>
<dbReference type="AlphaFoldDB" id="A0A7G5EFT6"/>
<keyword evidence="7" id="KW-0406">Ion transport</keyword>
<evidence type="ECO:0000256" key="10">
    <source>
        <dbReference type="ARBA" id="ARBA00023237"/>
    </source>
</evidence>
<proteinExistence type="predicted"/>
<dbReference type="GO" id="GO:0009279">
    <property type="term" value="C:cell outer membrane"/>
    <property type="evidence" value="ECO:0007669"/>
    <property type="project" value="UniProtKB-SubCell"/>
</dbReference>
<keyword evidence="5" id="KW-0812">Transmembrane</keyword>
<name>A0A7G5EFT6_9BURK</name>
<keyword evidence="6 11" id="KW-0732">Signal</keyword>
<sequence length="341" mass="36184">MNNNKLLALAVMAACASAAQAQSSVTATGLVDMYIGSMKAPGDDGRTTTLGSGGMTTSWFGFKGTEDLGGGLKASFLLTSFMRADTGTPGRFTGDVFWSRDALVSLSGDFGAVTLGRTVAPNFVPSISMNPFGDSFTFSPLVLHQNVSLFNKSGWQSSNPSDTGWSNQVIYSTPKVGGFSGNLHYQFGEQAGQGGKNNIGLNATYANGPFAITGFYEDVDMSNPVPAVLAENHRNWMLGSSYDAGFVKAYATYGQTTGKDTDFKIKTASLGATVPLGATSRILAGWAHSKLQDSNAKRDTVSVGYNYDFSKRTDGYAIVMYDKVKDFGNGTSFGVGIRHRF</sequence>
<keyword evidence="9" id="KW-0472">Membrane</keyword>
<evidence type="ECO:0000256" key="3">
    <source>
        <dbReference type="ARBA" id="ARBA00022448"/>
    </source>
</evidence>
<keyword evidence="4" id="KW-1134">Transmembrane beta strand</keyword>
<gene>
    <name evidence="13" type="ORF">HS961_08420</name>
</gene>
<dbReference type="KEGG" id="cpis:HS961_08420"/>
<dbReference type="GO" id="GO:0046930">
    <property type="term" value="C:pore complex"/>
    <property type="evidence" value="ECO:0007669"/>
    <property type="project" value="UniProtKB-KW"/>
</dbReference>
<evidence type="ECO:0000256" key="7">
    <source>
        <dbReference type="ARBA" id="ARBA00023065"/>
    </source>
</evidence>
<dbReference type="GO" id="GO:0006811">
    <property type="term" value="P:monoatomic ion transport"/>
    <property type="evidence" value="ECO:0007669"/>
    <property type="project" value="UniProtKB-KW"/>
</dbReference>
<dbReference type="SUPFAM" id="SSF56935">
    <property type="entry name" value="Porins"/>
    <property type="match status" value="1"/>
</dbReference>
<dbReference type="InterPro" id="IPR050298">
    <property type="entry name" value="Gram-neg_bact_OMP"/>
</dbReference>
<evidence type="ECO:0000259" key="12">
    <source>
        <dbReference type="Pfam" id="PF13609"/>
    </source>
</evidence>
<dbReference type="EMBL" id="CP058554">
    <property type="protein sequence ID" value="QMV72861.1"/>
    <property type="molecule type" value="Genomic_DNA"/>
</dbReference>
<evidence type="ECO:0000256" key="9">
    <source>
        <dbReference type="ARBA" id="ARBA00023136"/>
    </source>
</evidence>